<dbReference type="OrthoDB" id="2720680at2"/>
<reference evidence="1 2" key="1">
    <citation type="submission" date="2021-01" db="EMBL/GenBank/DDBJ databases">
        <title>FDA dAtabase for Regulatory Grade micrObial Sequences (FDA-ARGOS): Supporting development and validation of Infectious Disease Dx tests.</title>
        <authorList>
            <person name="Sproer C."/>
            <person name="Gronow S."/>
            <person name="Severitt S."/>
            <person name="Schroder I."/>
            <person name="Tallon L."/>
            <person name="Sadzewicz L."/>
            <person name="Zhao X."/>
            <person name="Boylan J."/>
            <person name="Ott S."/>
            <person name="Bowen H."/>
            <person name="Vavikolanu K."/>
            <person name="Mehta A."/>
            <person name="Aluvathingal J."/>
            <person name="Nadendla S."/>
            <person name="Lowell S."/>
            <person name="Myers T."/>
            <person name="Yan Y."/>
            <person name="Sichtig H."/>
        </authorList>
    </citation>
    <scope>NUCLEOTIDE SEQUENCE [LARGE SCALE GENOMIC DNA]</scope>
    <source>
        <strain evidence="1 2">FDAARGOS_1131</strain>
    </source>
</reference>
<dbReference type="EMBL" id="CP068108">
    <property type="protein sequence ID" value="QQU01175.1"/>
    <property type="molecule type" value="Genomic_DNA"/>
</dbReference>
<organism evidence="1 2">
    <name type="scientific">Myroides odoratus</name>
    <name type="common">Flavobacterium odoratum</name>
    <dbReference type="NCBI Taxonomy" id="256"/>
    <lineage>
        <taxon>Bacteria</taxon>
        <taxon>Pseudomonadati</taxon>
        <taxon>Bacteroidota</taxon>
        <taxon>Flavobacteriia</taxon>
        <taxon>Flavobacteriales</taxon>
        <taxon>Flavobacteriaceae</taxon>
        <taxon>Myroides</taxon>
    </lineage>
</organism>
<evidence type="ECO:0000313" key="2">
    <source>
        <dbReference type="Proteomes" id="UP000596202"/>
    </source>
</evidence>
<evidence type="ECO:0000313" key="1">
    <source>
        <dbReference type="EMBL" id="QQU01175.1"/>
    </source>
</evidence>
<proteinExistence type="predicted"/>
<dbReference type="RefSeq" id="WP_002991504.1">
    <property type="nucleotide sequence ID" value="NZ_CP068108.1"/>
</dbReference>
<gene>
    <name evidence="1" type="ORF">I6I88_05330</name>
</gene>
<accession>A0A9Q7EC31</accession>
<dbReference type="GeneID" id="93527064"/>
<protein>
    <submittedName>
        <fullName evidence="1">Uncharacterized protein</fullName>
    </submittedName>
</protein>
<dbReference type="Proteomes" id="UP000596202">
    <property type="component" value="Chromosome"/>
</dbReference>
<name>A0A9Q7EC31_MYROD</name>
<dbReference type="AlphaFoldDB" id="A0A9Q7EC31"/>
<sequence length="154" mass="18433">MNKKEYELFNKIKFTKRYERLSEDFRTENELDYTNEQVINIIEELGYKAKFVKRNNFFTVELIESNIKFYLNINLKYSIAELIIGATNLQSDTFITGGPFGGLYKDLKYEEQQKIIDSILKPAFENYSQLKEILEEALSIYHDFKQEILKYYKD</sequence>